<name>A0A3B1B769_9ZZZZ</name>
<dbReference type="Pfam" id="PF14341">
    <property type="entry name" value="PilX_N"/>
    <property type="match status" value="1"/>
</dbReference>
<keyword evidence="1" id="KW-0812">Transmembrane</keyword>
<reference evidence="3" key="1">
    <citation type="submission" date="2018-06" db="EMBL/GenBank/DDBJ databases">
        <authorList>
            <person name="Zhirakovskaya E."/>
        </authorList>
    </citation>
    <scope>NUCLEOTIDE SEQUENCE</scope>
</reference>
<dbReference type="AlphaFoldDB" id="A0A3B1B769"/>
<organism evidence="3">
    <name type="scientific">hydrothermal vent metagenome</name>
    <dbReference type="NCBI Taxonomy" id="652676"/>
    <lineage>
        <taxon>unclassified sequences</taxon>
        <taxon>metagenomes</taxon>
        <taxon>ecological metagenomes</taxon>
    </lineage>
</organism>
<proteinExistence type="predicted"/>
<keyword evidence="1" id="KW-1133">Transmembrane helix</keyword>
<accession>A0A3B1B769</accession>
<dbReference type="InterPro" id="IPR025746">
    <property type="entry name" value="PilX_N_dom"/>
</dbReference>
<dbReference type="EMBL" id="UOFX01000031">
    <property type="protein sequence ID" value="VAX07814.1"/>
    <property type="molecule type" value="Genomic_DNA"/>
</dbReference>
<sequence>MNSYQCINTRQQGYRRERGAILVTALVMLIILTLLGLASMRNSAMEERMAANDVFRNRAFQAADATVETALVGMVDGSGAINGSSFNQAYKKYLAPLTVTVIPDFTYYTAAGGPAINNTTTLTYMRTVVTNAGGSIGLGQGFTYFLFEVEAQAQVDGTGARSTVTRGVVIPVPNG</sequence>
<feature type="domain" description="Type 4 fimbrial biogenesis protein PilX N-terminal" evidence="2">
    <location>
        <begin position="18"/>
        <end position="66"/>
    </location>
</feature>
<gene>
    <name evidence="3" type="ORF">MNBD_GAMMA26-79</name>
</gene>
<evidence type="ECO:0000256" key="1">
    <source>
        <dbReference type="SAM" id="Phobius"/>
    </source>
</evidence>
<feature type="transmembrane region" description="Helical" evidence="1">
    <location>
        <begin position="20"/>
        <end position="40"/>
    </location>
</feature>
<keyword evidence="1" id="KW-0472">Membrane</keyword>
<protein>
    <recommendedName>
        <fullName evidence="2">Type 4 fimbrial biogenesis protein PilX N-terminal domain-containing protein</fullName>
    </recommendedName>
</protein>
<evidence type="ECO:0000313" key="3">
    <source>
        <dbReference type="EMBL" id="VAX07814.1"/>
    </source>
</evidence>
<evidence type="ECO:0000259" key="2">
    <source>
        <dbReference type="Pfam" id="PF14341"/>
    </source>
</evidence>